<name>A0A0C2ZFS7_9AGAM</name>
<dbReference type="AlphaFoldDB" id="A0A0C2ZFS7"/>
<reference evidence="2" key="2">
    <citation type="submission" date="2015-01" db="EMBL/GenBank/DDBJ databases">
        <title>Evolutionary Origins and Diversification of the Mycorrhizal Mutualists.</title>
        <authorList>
            <consortium name="DOE Joint Genome Institute"/>
            <consortium name="Mycorrhizal Genomics Consortium"/>
            <person name="Kohler A."/>
            <person name="Kuo A."/>
            <person name="Nagy L.G."/>
            <person name="Floudas D."/>
            <person name="Copeland A."/>
            <person name="Barry K.W."/>
            <person name="Cichocki N."/>
            <person name="Veneault-Fourrey C."/>
            <person name="LaButti K."/>
            <person name="Lindquist E.A."/>
            <person name="Lipzen A."/>
            <person name="Lundell T."/>
            <person name="Morin E."/>
            <person name="Murat C."/>
            <person name="Riley R."/>
            <person name="Ohm R."/>
            <person name="Sun H."/>
            <person name="Tunlid A."/>
            <person name="Henrissat B."/>
            <person name="Grigoriev I.V."/>
            <person name="Hibbett D.S."/>
            <person name="Martin F."/>
        </authorList>
    </citation>
    <scope>NUCLEOTIDE SEQUENCE [LARGE SCALE GENOMIC DNA]</scope>
    <source>
        <strain evidence="2">Foug A</strain>
    </source>
</reference>
<sequence length="96" mass="10973">VTQGPFQHECTLDTLAFFLESTHYVPSNVCARKNPRAALALATVAVERAFRYWASGYFVLPEKKSLRKFSATLWAFATNEIMDSVDKLSEKKWKKI</sequence>
<gene>
    <name evidence="1" type="ORF">SCLCIDRAFT_54330</name>
</gene>
<organism evidence="1 2">
    <name type="scientific">Scleroderma citrinum Foug A</name>
    <dbReference type="NCBI Taxonomy" id="1036808"/>
    <lineage>
        <taxon>Eukaryota</taxon>
        <taxon>Fungi</taxon>
        <taxon>Dikarya</taxon>
        <taxon>Basidiomycota</taxon>
        <taxon>Agaricomycotina</taxon>
        <taxon>Agaricomycetes</taxon>
        <taxon>Agaricomycetidae</taxon>
        <taxon>Boletales</taxon>
        <taxon>Sclerodermatineae</taxon>
        <taxon>Sclerodermataceae</taxon>
        <taxon>Scleroderma</taxon>
    </lineage>
</organism>
<feature type="non-terminal residue" evidence="1">
    <location>
        <position position="96"/>
    </location>
</feature>
<keyword evidence="2" id="KW-1185">Reference proteome</keyword>
<proteinExistence type="predicted"/>
<dbReference type="EMBL" id="KN822243">
    <property type="protein sequence ID" value="KIM51722.1"/>
    <property type="molecule type" value="Genomic_DNA"/>
</dbReference>
<dbReference type="Proteomes" id="UP000053989">
    <property type="component" value="Unassembled WGS sequence"/>
</dbReference>
<evidence type="ECO:0000313" key="2">
    <source>
        <dbReference type="Proteomes" id="UP000053989"/>
    </source>
</evidence>
<dbReference type="HOGENOM" id="CLU_158360_0_0_1"/>
<dbReference type="OrthoDB" id="2678283at2759"/>
<reference evidence="1 2" key="1">
    <citation type="submission" date="2014-04" db="EMBL/GenBank/DDBJ databases">
        <authorList>
            <consortium name="DOE Joint Genome Institute"/>
            <person name="Kuo A."/>
            <person name="Kohler A."/>
            <person name="Nagy L.G."/>
            <person name="Floudas D."/>
            <person name="Copeland A."/>
            <person name="Barry K.W."/>
            <person name="Cichocki N."/>
            <person name="Veneault-Fourrey C."/>
            <person name="LaButti K."/>
            <person name="Lindquist E.A."/>
            <person name="Lipzen A."/>
            <person name="Lundell T."/>
            <person name="Morin E."/>
            <person name="Murat C."/>
            <person name="Sun H."/>
            <person name="Tunlid A."/>
            <person name="Henrissat B."/>
            <person name="Grigoriev I.V."/>
            <person name="Hibbett D.S."/>
            <person name="Martin F."/>
            <person name="Nordberg H.P."/>
            <person name="Cantor M.N."/>
            <person name="Hua S.X."/>
        </authorList>
    </citation>
    <scope>NUCLEOTIDE SEQUENCE [LARGE SCALE GENOMIC DNA]</scope>
    <source>
        <strain evidence="1 2">Foug A</strain>
    </source>
</reference>
<protein>
    <submittedName>
        <fullName evidence="1">Uncharacterized protein</fullName>
    </submittedName>
</protein>
<dbReference type="InParanoid" id="A0A0C2ZFS7"/>
<evidence type="ECO:0000313" key="1">
    <source>
        <dbReference type="EMBL" id="KIM51722.1"/>
    </source>
</evidence>
<feature type="non-terminal residue" evidence="1">
    <location>
        <position position="1"/>
    </location>
</feature>
<accession>A0A0C2ZFS7</accession>